<name>A0ABU3BS83_9BACT</name>
<dbReference type="RefSeq" id="WP_311663805.1">
    <property type="nucleotide sequence ID" value="NZ_JAVRHT010000022.1"/>
</dbReference>
<keyword evidence="3" id="KW-1185">Reference proteome</keyword>
<reference evidence="2 3" key="1">
    <citation type="submission" date="2023-09" db="EMBL/GenBank/DDBJ databases">
        <authorList>
            <person name="Rey-Velasco X."/>
        </authorList>
    </citation>
    <scope>NUCLEOTIDE SEQUENCE [LARGE SCALE GENOMIC DNA]</scope>
    <source>
        <strain evidence="2 3">F394</strain>
    </source>
</reference>
<gene>
    <name evidence="2" type="ORF">RM540_10430</name>
</gene>
<proteinExistence type="predicted"/>
<accession>A0ABU3BS83</accession>
<feature type="signal peptide" evidence="1">
    <location>
        <begin position="1"/>
        <end position="21"/>
    </location>
</feature>
<evidence type="ECO:0000313" key="2">
    <source>
        <dbReference type="EMBL" id="MDT0632160.1"/>
    </source>
</evidence>
<dbReference type="InterPro" id="IPR023614">
    <property type="entry name" value="Porin_dom_sf"/>
</dbReference>
<organism evidence="2 3">
    <name type="scientific">Rubrivirga litoralis</name>
    <dbReference type="NCBI Taxonomy" id="3075598"/>
    <lineage>
        <taxon>Bacteria</taxon>
        <taxon>Pseudomonadati</taxon>
        <taxon>Rhodothermota</taxon>
        <taxon>Rhodothermia</taxon>
        <taxon>Rhodothermales</taxon>
        <taxon>Rubricoccaceae</taxon>
        <taxon>Rubrivirga</taxon>
    </lineage>
</organism>
<comment type="caution">
    <text evidence="2">The sequence shown here is derived from an EMBL/GenBank/DDBJ whole genome shotgun (WGS) entry which is preliminary data.</text>
</comment>
<dbReference type="Gene3D" id="2.40.160.10">
    <property type="entry name" value="Porin"/>
    <property type="match status" value="1"/>
</dbReference>
<keyword evidence="1" id="KW-0732">Signal</keyword>
<protein>
    <submittedName>
        <fullName evidence="2">Porin</fullName>
    </submittedName>
</protein>
<dbReference type="EMBL" id="JAVRHT010000022">
    <property type="protein sequence ID" value="MDT0632160.1"/>
    <property type="molecule type" value="Genomic_DNA"/>
</dbReference>
<dbReference type="Pfam" id="PF07396">
    <property type="entry name" value="Porin_O_P"/>
    <property type="match status" value="1"/>
</dbReference>
<dbReference type="InterPro" id="IPR010870">
    <property type="entry name" value="Porin_O/P"/>
</dbReference>
<dbReference type="SUPFAM" id="SSF56935">
    <property type="entry name" value="Porins"/>
    <property type="match status" value="1"/>
</dbReference>
<feature type="chain" id="PRO_5046079003" evidence="1">
    <location>
        <begin position="22"/>
        <end position="368"/>
    </location>
</feature>
<evidence type="ECO:0000256" key="1">
    <source>
        <dbReference type="SAM" id="SignalP"/>
    </source>
</evidence>
<sequence>MLLRLALAALALAVCAHPARAQEVAESPDLEGKGDRITFGGLVQTQFNTSGQDGADATELSLRRVRLSANARVSPIVSGRIQAELANAATGGAAELNEAYALFQFDPAVGVLVGKGGRPFGIIDATTAATLTPIERGARFRGAEAVELYRTLEALAYAGRSVGVQVLGEAGPVVYAAGYFRGATGEEGGDADIRQVAARVQVQPVAGVKVGLAATNRAFARDAPPALDGGLGADPSGDTRRGSGVALDVEIGDYGRTGFHALGEVVTGTLDPFRDHAFRGAQGWLAYRVGGLAGRTDSVLVAVEPLLRVSAADAEGPLGESDGVLLTPGLNLYAARNTRLALNLDVFLPSADDRETLVAFRGQVQIAF</sequence>
<evidence type="ECO:0000313" key="3">
    <source>
        <dbReference type="Proteomes" id="UP001267426"/>
    </source>
</evidence>
<dbReference type="Proteomes" id="UP001267426">
    <property type="component" value="Unassembled WGS sequence"/>
</dbReference>